<organism evidence="3">
    <name type="scientific">Ignisphaera aggregans</name>
    <dbReference type="NCBI Taxonomy" id="334771"/>
    <lineage>
        <taxon>Archaea</taxon>
        <taxon>Thermoproteota</taxon>
        <taxon>Thermoprotei</taxon>
        <taxon>Desulfurococcales</taxon>
        <taxon>Desulfurococcaceae</taxon>
        <taxon>Ignisphaera</taxon>
    </lineage>
</organism>
<dbReference type="NCBIfam" id="NF005559">
    <property type="entry name" value="PRK07231.1"/>
    <property type="match status" value="1"/>
</dbReference>
<gene>
    <name evidence="3" type="ORF">ENV14_08130</name>
</gene>
<dbReference type="AlphaFoldDB" id="A0A7C4BD07"/>
<dbReference type="SUPFAM" id="SSF51735">
    <property type="entry name" value="NAD(P)-binding Rossmann-fold domains"/>
    <property type="match status" value="1"/>
</dbReference>
<dbReference type="Pfam" id="PF13561">
    <property type="entry name" value="adh_short_C2"/>
    <property type="match status" value="1"/>
</dbReference>
<dbReference type="PANTHER" id="PTHR24321">
    <property type="entry name" value="DEHYDROGENASES, SHORT CHAIN"/>
    <property type="match status" value="1"/>
</dbReference>
<dbReference type="PRINTS" id="PR00081">
    <property type="entry name" value="GDHRDH"/>
</dbReference>
<keyword evidence="2" id="KW-0560">Oxidoreductase</keyword>
<dbReference type="PANTHER" id="PTHR24321:SF8">
    <property type="entry name" value="ESTRADIOL 17-BETA-DEHYDROGENASE 8-RELATED"/>
    <property type="match status" value="1"/>
</dbReference>
<evidence type="ECO:0000313" key="3">
    <source>
        <dbReference type="EMBL" id="HGI88334.1"/>
    </source>
</evidence>
<sequence length="304" mass="33212">MHLRRFEGRVCVVTGGAKGIGAAIATRLGLEGCRIAIADVDEVAGVAREKDLRARGVEAIFVRADVANERDVENLMAIVYSRFGSIDVLINNAGIMPSGKELEEQSLEEWRRVVDVNLTGVWLCSKHAVKYMKARGRGVILNIASTRALQSEPNTEPYSASKGGVVALTHAMAISLAKYGIRVLSISPGWVDTSAWQVPPREPRLTPLDHGQHPAGRVGRPEDVAALVAFLASDEAEWMTGVNIVIDGGMTVKMVYLDEGVLEESLAVLLRDRELAHCMRRLIEVAREDPARAKTMLREVVEKL</sequence>
<dbReference type="InterPro" id="IPR002347">
    <property type="entry name" value="SDR_fam"/>
</dbReference>
<evidence type="ECO:0000256" key="2">
    <source>
        <dbReference type="ARBA" id="ARBA00023002"/>
    </source>
</evidence>
<protein>
    <submittedName>
        <fullName evidence="3">SDR family oxidoreductase</fullName>
    </submittedName>
</protein>
<evidence type="ECO:0000256" key="1">
    <source>
        <dbReference type="ARBA" id="ARBA00006484"/>
    </source>
</evidence>
<dbReference type="PROSITE" id="PS00061">
    <property type="entry name" value="ADH_SHORT"/>
    <property type="match status" value="1"/>
</dbReference>
<dbReference type="PRINTS" id="PR00080">
    <property type="entry name" value="SDRFAMILY"/>
</dbReference>
<dbReference type="InterPro" id="IPR020904">
    <property type="entry name" value="Sc_DH/Rdtase_CS"/>
</dbReference>
<comment type="caution">
    <text evidence="3">The sequence shown here is derived from an EMBL/GenBank/DDBJ whole genome shotgun (WGS) entry which is preliminary data.</text>
</comment>
<proteinExistence type="inferred from homology"/>
<reference evidence="3" key="1">
    <citation type="journal article" date="2020" name="mSystems">
        <title>Genome- and Community-Level Interaction Insights into Carbon Utilization and Element Cycling Functions of Hydrothermarchaeota in Hydrothermal Sediment.</title>
        <authorList>
            <person name="Zhou Z."/>
            <person name="Liu Y."/>
            <person name="Xu W."/>
            <person name="Pan J."/>
            <person name="Luo Z.H."/>
            <person name="Li M."/>
        </authorList>
    </citation>
    <scope>NUCLEOTIDE SEQUENCE [LARGE SCALE GENOMIC DNA]</scope>
    <source>
        <strain evidence="3">SpSt-732</strain>
    </source>
</reference>
<dbReference type="FunFam" id="3.40.50.720:FF:000084">
    <property type="entry name" value="Short-chain dehydrogenase reductase"/>
    <property type="match status" value="1"/>
</dbReference>
<name>A0A7C4BD07_9CREN</name>
<dbReference type="InterPro" id="IPR036291">
    <property type="entry name" value="NAD(P)-bd_dom_sf"/>
</dbReference>
<comment type="similarity">
    <text evidence="1">Belongs to the short-chain dehydrogenases/reductases (SDR) family.</text>
</comment>
<accession>A0A7C4BD07</accession>
<dbReference type="EMBL" id="DTFF01000065">
    <property type="protein sequence ID" value="HGI88334.1"/>
    <property type="molecule type" value="Genomic_DNA"/>
</dbReference>
<dbReference type="GO" id="GO:0016491">
    <property type="term" value="F:oxidoreductase activity"/>
    <property type="evidence" value="ECO:0007669"/>
    <property type="project" value="UniProtKB-KW"/>
</dbReference>
<dbReference type="Gene3D" id="3.40.50.720">
    <property type="entry name" value="NAD(P)-binding Rossmann-like Domain"/>
    <property type="match status" value="1"/>
</dbReference>